<proteinExistence type="predicted"/>
<dbReference type="SUPFAM" id="SSF69118">
    <property type="entry name" value="AhpD-like"/>
    <property type="match status" value="1"/>
</dbReference>
<dbReference type="InterPro" id="IPR004675">
    <property type="entry name" value="AhpD_core"/>
</dbReference>
<keyword evidence="4" id="KW-1185">Reference proteome</keyword>
<evidence type="ECO:0000256" key="1">
    <source>
        <dbReference type="SAM" id="MobiDB-lite"/>
    </source>
</evidence>
<feature type="compositionally biased region" description="Pro residues" evidence="1">
    <location>
        <begin position="360"/>
        <end position="370"/>
    </location>
</feature>
<evidence type="ECO:0000313" key="4">
    <source>
        <dbReference type="Proteomes" id="UP001219605"/>
    </source>
</evidence>
<organism evidence="3 4">
    <name type="scientific">Micromonospora cathayae</name>
    <dbReference type="NCBI Taxonomy" id="3028804"/>
    <lineage>
        <taxon>Bacteria</taxon>
        <taxon>Bacillati</taxon>
        <taxon>Actinomycetota</taxon>
        <taxon>Actinomycetes</taxon>
        <taxon>Micromonosporales</taxon>
        <taxon>Micromonosporaceae</taxon>
        <taxon>Micromonospora</taxon>
    </lineage>
</organism>
<accession>A0ABY7ZMK4</accession>
<dbReference type="Gene3D" id="1.20.1290.10">
    <property type="entry name" value="AhpD-like"/>
    <property type="match status" value="1"/>
</dbReference>
<dbReference type="EMBL" id="CP118615">
    <property type="protein sequence ID" value="WDZ83318.1"/>
    <property type="molecule type" value="Genomic_DNA"/>
</dbReference>
<dbReference type="NCBIfam" id="TIGR00778">
    <property type="entry name" value="ahpD_dom"/>
    <property type="match status" value="1"/>
</dbReference>
<dbReference type="InterPro" id="IPR029032">
    <property type="entry name" value="AhpD-like"/>
</dbReference>
<feature type="region of interest" description="Disordered" evidence="1">
    <location>
        <begin position="350"/>
        <end position="370"/>
    </location>
</feature>
<feature type="domain" description="Carboxymuconolactone decarboxylase-like" evidence="2">
    <location>
        <begin position="61"/>
        <end position="139"/>
    </location>
</feature>
<reference evidence="3 4" key="1">
    <citation type="submission" date="2023-02" db="EMBL/GenBank/DDBJ databases">
        <authorList>
            <person name="Mo P."/>
        </authorList>
    </citation>
    <scope>NUCLEOTIDE SEQUENCE [LARGE SCALE GENOMIC DNA]</scope>
    <source>
        <strain evidence="3 4">HUAS 3</strain>
    </source>
</reference>
<protein>
    <submittedName>
        <fullName evidence="3">Carboxymuconolactone decarboxylase family protein</fullName>
    </submittedName>
</protein>
<gene>
    <name evidence="3" type="ORF">PVK37_23040</name>
</gene>
<dbReference type="Pfam" id="PF02627">
    <property type="entry name" value="CMD"/>
    <property type="match status" value="1"/>
</dbReference>
<evidence type="ECO:0000313" key="3">
    <source>
        <dbReference type="EMBL" id="WDZ83318.1"/>
    </source>
</evidence>
<dbReference type="Proteomes" id="UP001219605">
    <property type="component" value="Chromosome"/>
</dbReference>
<name>A0ABY7ZMK4_9ACTN</name>
<dbReference type="InterPro" id="IPR003779">
    <property type="entry name" value="CMD-like"/>
</dbReference>
<dbReference type="RefSeq" id="WP_275029781.1">
    <property type="nucleotide sequence ID" value="NZ_CP118615.1"/>
</dbReference>
<sequence>MRSWLLRTAVRRSLVDVRHVTPVRPGAARGPVAEIYRQVEGEFGVLAPPVVLHSPDPALLAACWVMLRESLVAGGRVDRAAKEAVAAAVSLANSCPYCVEVHGSALHALAGAGEAAAVTTGRADAVTDPVVRELTRWARRVPDRDPAGDPPFPPEHTPELVGVVVTFHYINRMVNIFLTDSPLPSFAPPTVRAWLLKLLRLTVRHTVALVRPPGAAADRLPPATPAPGDLDWARGNASLADGFARAYATIDRAGARVLGAPVRALVEAELDRWDGQPTGPSRAWVRPLVATLPEADRPAATLALLTAMASYQVDDSLVAQVRAGGLDDAGLVALTSWASLAAARRIGARSWPGGRTVTPPEQPLAPPAAG</sequence>
<evidence type="ECO:0000259" key="2">
    <source>
        <dbReference type="Pfam" id="PF02627"/>
    </source>
</evidence>